<dbReference type="Pfam" id="PF04234">
    <property type="entry name" value="CopC"/>
    <property type="match status" value="1"/>
</dbReference>
<evidence type="ECO:0000256" key="1">
    <source>
        <dbReference type="ARBA" id="ARBA00004196"/>
    </source>
</evidence>
<dbReference type="PANTHER" id="PTHR34820">
    <property type="entry name" value="INNER MEMBRANE PROTEIN YEBZ"/>
    <property type="match status" value="1"/>
</dbReference>
<feature type="signal peptide" evidence="7">
    <location>
        <begin position="1"/>
        <end position="27"/>
    </location>
</feature>
<evidence type="ECO:0000256" key="6">
    <source>
        <dbReference type="SAM" id="Phobius"/>
    </source>
</evidence>
<dbReference type="Gene3D" id="2.60.40.1220">
    <property type="match status" value="1"/>
</dbReference>
<reference evidence="10" key="2">
    <citation type="submission" date="2016-02" db="EMBL/GenBank/DDBJ databases">
        <title>Draft genome sequence of five rapidly growing Mycobacterium species.</title>
        <authorList>
            <person name="Katahira K."/>
            <person name="Gotou Y."/>
            <person name="Iida K."/>
            <person name="Ogura Y."/>
            <person name="Hayashi T."/>
        </authorList>
    </citation>
    <scope>NUCLEOTIDE SEQUENCE [LARGE SCALE GENOMIC DNA]</scope>
    <source>
        <strain evidence="10">JCM15298</strain>
    </source>
</reference>
<protein>
    <submittedName>
        <fullName evidence="9">Copper resistance protein CopC</fullName>
    </submittedName>
</protein>
<dbReference type="GO" id="GO:0006825">
    <property type="term" value="P:copper ion transport"/>
    <property type="evidence" value="ECO:0007669"/>
    <property type="project" value="InterPro"/>
</dbReference>
<comment type="caution">
    <text evidence="9">The sequence shown here is derived from an EMBL/GenBank/DDBJ whole genome shotgun (WGS) entry which is preliminary data.</text>
</comment>
<name>A0A100WEE1_MYCCR</name>
<dbReference type="STRING" id="228230.RMCC_3447"/>
<feature type="region of interest" description="Disordered" evidence="5">
    <location>
        <begin position="125"/>
        <end position="157"/>
    </location>
</feature>
<dbReference type="GO" id="GO:0046688">
    <property type="term" value="P:response to copper ion"/>
    <property type="evidence" value="ECO:0007669"/>
    <property type="project" value="InterPro"/>
</dbReference>
<feature type="region of interest" description="Disordered" evidence="5">
    <location>
        <begin position="187"/>
        <end position="209"/>
    </location>
</feature>
<dbReference type="InterPro" id="IPR014755">
    <property type="entry name" value="Cu-Rt/internalin_Ig-like"/>
</dbReference>
<comment type="subcellular location">
    <subcellularLocation>
        <location evidence="1">Cell envelope</location>
    </subcellularLocation>
</comment>
<reference evidence="10" key="1">
    <citation type="journal article" date="2016" name="Genome Announc.">
        <title>Draft Genome Sequences of Five Rapidly Growing Mycobacterium Species, M. thermoresistibile, M. fortuitum subsp. acetamidolyticum, M. canariasense, M. brisbanense, and M. novocastrense.</title>
        <authorList>
            <person name="Katahira K."/>
            <person name="Ogura Y."/>
            <person name="Gotoh Y."/>
            <person name="Hayashi T."/>
        </authorList>
    </citation>
    <scope>NUCLEOTIDE SEQUENCE [LARGE SCALE GENOMIC DNA]</scope>
    <source>
        <strain evidence="10">JCM15298</strain>
    </source>
</reference>
<dbReference type="GO" id="GO:0042597">
    <property type="term" value="C:periplasmic space"/>
    <property type="evidence" value="ECO:0007669"/>
    <property type="project" value="InterPro"/>
</dbReference>
<evidence type="ECO:0000259" key="8">
    <source>
        <dbReference type="Pfam" id="PF04234"/>
    </source>
</evidence>
<feature type="transmembrane region" description="Helical" evidence="6">
    <location>
        <begin position="162"/>
        <end position="183"/>
    </location>
</feature>
<evidence type="ECO:0000256" key="4">
    <source>
        <dbReference type="ARBA" id="ARBA00023008"/>
    </source>
</evidence>
<evidence type="ECO:0000256" key="7">
    <source>
        <dbReference type="SAM" id="SignalP"/>
    </source>
</evidence>
<evidence type="ECO:0000313" key="10">
    <source>
        <dbReference type="Proteomes" id="UP000069443"/>
    </source>
</evidence>
<evidence type="ECO:0000256" key="3">
    <source>
        <dbReference type="ARBA" id="ARBA00022729"/>
    </source>
</evidence>
<feature type="chain" id="PRO_5007090103" evidence="7">
    <location>
        <begin position="28"/>
        <end position="209"/>
    </location>
</feature>
<dbReference type="EMBL" id="BCSY01000051">
    <property type="protein sequence ID" value="GAS96481.1"/>
    <property type="molecule type" value="Genomic_DNA"/>
</dbReference>
<gene>
    <name evidence="9" type="ORF">RMCC_3447</name>
</gene>
<dbReference type="GO" id="GO:0005507">
    <property type="term" value="F:copper ion binding"/>
    <property type="evidence" value="ECO:0007669"/>
    <property type="project" value="InterPro"/>
</dbReference>
<keyword evidence="3 7" id="KW-0732">Signal</keyword>
<organism evidence="9 10">
    <name type="scientific">Mycolicibacterium canariasense</name>
    <name type="common">Mycobacterium canariasense</name>
    <dbReference type="NCBI Taxonomy" id="228230"/>
    <lineage>
        <taxon>Bacteria</taxon>
        <taxon>Bacillati</taxon>
        <taxon>Actinomycetota</taxon>
        <taxon>Actinomycetes</taxon>
        <taxon>Mycobacteriales</taxon>
        <taxon>Mycobacteriaceae</taxon>
        <taxon>Mycolicibacterium</taxon>
    </lineage>
</organism>
<dbReference type="PANTHER" id="PTHR34820:SF4">
    <property type="entry name" value="INNER MEMBRANE PROTEIN YEBZ"/>
    <property type="match status" value="1"/>
</dbReference>
<keyword evidence="2" id="KW-0479">Metal-binding</keyword>
<dbReference type="Proteomes" id="UP000069443">
    <property type="component" value="Unassembled WGS sequence"/>
</dbReference>
<evidence type="ECO:0000256" key="2">
    <source>
        <dbReference type="ARBA" id="ARBA00022723"/>
    </source>
</evidence>
<dbReference type="AlphaFoldDB" id="A0A100WEE1"/>
<keyword evidence="10" id="KW-1185">Reference proteome</keyword>
<keyword evidence="6" id="KW-1133">Transmembrane helix</keyword>
<evidence type="ECO:0000313" key="9">
    <source>
        <dbReference type="EMBL" id="GAS96481.1"/>
    </source>
</evidence>
<dbReference type="SUPFAM" id="SSF81296">
    <property type="entry name" value="E set domains"/>
    <property type="match status" value="1"/>
</dbReference>
<dbReference type="InterPro" id="IPR014756">
    <property type="entry name" value="Ig_E-set"/>
</dbReference>
<dbReference type="OrthoDB" id="5242236at2"/>
<keyword evidence="6" id="KW-0472">Membrane</keyword>
<sequence>MLSIMRLFVTCLTTLAFVTLGSGTAGAHTAMTASNPAEGSTQATVPNRITLTFNEDINATFANVVLNDADGRNWLANPPQVQGPQLSVTLGPDPIPNGVYTVGYRVLSADGHPVSGSYTFTLDAPVTNQSAPNPNTTTATAPAAPAQPAPSPAEADTGTSTAILRAAVAGVAAGGVIAAWRAIKRRRSARLNEQRSSTDAPTSHEEPHA</sequence>
<dbReference type="InterPro" id="IPR032694">
    <property type="entry name" value="CopC/D"/>
</dbReference>
<dbReference type="GO" id="GO:0030313">
    <property type="term" value="C:cell envelope"/>
    <property type="evidence" value="ECO:0007669"/>
    <property type="project" value="UniProtKB-SubCell"/>
</dbReference>
<accession>A0A100WEE1</accession>
<proteinExistence type="predicted"/>
<evidence type="ECO:0000256" key="5">
    <source>
        <dbReference type="SAM" id="MobiDB-lite"/>
    </source>
</evidence>
<feature type="domain" description="CopC" evidence="8">
    <location>
        <begin position="28"/>
        <end position="122"/>
    </location>
</feature>
<keyword evidence="4" id="KW-0186">Copper</keyword>
<dbReference type="GO" id="GO:0005886">
    <property type="term" value="C:plasma membrane"/>
    <property type="evidence" value="ECO:0007669"/>
    <property type="project" value="TreeGrafter"/>
</dbReference>
<dbReference type="InterPro" id="IPR007348">
    <property type="entry name" value="CopC_dom"/>
</dbReference>
<feature type="compositionally biased region" description="Low complexity" evidence="5">
    <location>
        <begin position="127"/>
        <end position="144"/>
    </location>
</feature>
<keyword evidence="6" id="KW-0812">Transmembrane</keyword>